<dbReference type="GO" id="GO:0005634">
    <property type="term" value="C:nucleus"/>
    <property type="evidence" value="ECO:0007669"/>
    <property type="project" value="UniProtKB-SubCell"/>
</dbReference>
<evidence type="ECO:0000313" key="11">
    <source>
        <dbReference type="RefSeq" id="XP_018458565.1"/>
    </source>
</evidence>
<organism evidence="10 11">
    <name type="scientific">Raphanus sativus</name>
    <name type="common">Radish</name>
    <name type="synonym">Raphanus raphanistrum var. sativus</name>
    <dbReference type="NCBI Taxonomy" id="3726"/>
    <lineage>
        <taxon>Eukaryota</taxon>
        <taxon>Viridiplantae</taxon>
        <taxon>Streptophyta</taxon>
        <taxon>Embryophyta</taxon>
        <taxon>Tracheophyta</taxon>
        <taxon>Spermatophyta</taxon>
        <taxon>Magnoliopsida</taxon>
        <taxon>eudicotyledons</taxon>
        <taxon>Gunneridae</taxon>
        <taxon>Pentapetalae</taxon>
        <taxon>rosids</taxon>
        <taxon>malvids</taxon>
        <taxon>Brassicales</taxon>
        <taxon>Brassicaceae</taxon>
        <taxon>Brassiceae</taxon>
        <taxon>Raphanus</taxon>
    </lineage>
</organism>
<evidence type="ECO:0000259" key="9">
    <source>
        <dbReference type="PROSITE" id="PS50217"/>
    </source>
</evidence>
<dbReference type="OrthoDB" id="295274at2759"/>
<dbReference type="InterPro" id="IPR046347">
    <property type="entry name" value="bZIP_sf"/>
</dbReference>
<name>A0A6J0LEF1_RAPSA</name>
<evidence type="ECO:0000256" key="4">
    <source>
        <dbReference type="ARBA" id="ARBA00023015"/>
    </source>
</evidence>
<dbReference type="GeneID" id="108829407"/>
<evidence type="ECO:0000256" key="1">
    <source>
        <dbReference type="ARBA" id="ARBA00004123"/>
    </source>
</evidence>
<keyword evidence="8" id="KW-0812">Transmembrane</keyword>
<accession>A0A6J0LEF1</accession>
<keyword evidence="4" id="KW-0805">Transcription regulation</keyword>
<keyword evidence="7" id="KW-0539">Nucleus</keyword>
<dbReference type="SUPFAM" id="SSF57959">
    <property type="entry name" value="Leucine zipper domain"/>
    <property type="match status" value="1"/>
</dbReference>
<dbReference type="Gene3D" id="1.20.5.170">
    <property type="match status" value="1"/>
</dbReference>
<evidence type="ECO:0000256" key="2">
    <source>
        <dbReference type="ARBA" id="ARBA00004389"/>
    </source>
</evidence>
<dbReference type="CDD" id="cd14704">
    <property type="entry name" value="bZIP_HY5-like"/>
    <property type="match status" value="1"/>
</dbReference>
<sequence length="387" mass="43322">MAEPVVDNLYDSISELGVDFELTFEDLYFPSENESFFVPVDKTLITTKRKKETEEEEDRWRSYKYRRIDEDGADEEKKRKARLVRNRESALLSRQRKKHYVEELEDKVKSLQSVITDLNSKVSYFMSENATLKQTVGPAGKGMCWPPPSGLMYPWMMMPFPAYLGSHRVVPLLPIPSLKPQRSVAKVKKSEAKTKKVASVSVLGLIFCLFLFGALVPFVVRGTVLDVSVNSSSSRGYDSELLVASLFVPRNEKLVKLDGNLIIHPVSTSKEDKLNSTAANGEMKQWFLEGVAGPMFSSEMCTEVFQFDVSSTSGSIRPASQQPKNNNDTHKPFSSMLVSVLTDPREEGDDGEMAGGTKSLSRVFIVVLVDGVKYVTYSCVLPHLVTT</sequence>
<dbReference type="PROSITE" id="PS50217">
    <property type="entry name" value="BZIP"/>
    <property type="match status" value="1"/>
</dbReference>
<keyword evidence="6" id="KW-0804">Transcription</keyword>
<dbReference type="AlphaFoldDB" id="A0A6J0LEF1"/>
<keyword evidence="8" id="KW-1133">Transmembrane helix</keyword>
<evidence type="ECO:0000256" key="6">
    <source>
        <dbReference type="ARBA" id="ARBA00023163"/>
    </source>
</evidence>
<dbReference type="InterPro" id="IPR004827">
    <property type="entry name" value="bZIP"/>
</dbReference>
<comment type="subcellular location">
    <subcellularLocation>
        <location evidence="2">Endoplasmic reticulum membrane</location>
        <topology evidence="2">Single-pass membrane protein</topology>
    </subcellularLocation>
    <subcellularLocation>
        <location evidence="1">Nucleus</location>
    </subcellularLocation>
</comment>
<dbReference type="GO" id="GO:0003677">
    <property type="term" value="F:DNA binding"/>
    <property type="evidence" value="ECO:0007669"/>
    <property type="project" value="UniProtKB-KW"/>
</dbReference>
<protein>
    <submittedName>
        <fullName evidence="11">BZIP transcription factor 17-like</fullName>
    </submittedName>
</protein>
<reference evidence="11" key="2">
    <citation type="submission" date="2025-08" db="UniProtKB">
        <authorList>
            <consortium name="RefSeq"/>
        </authorList>
    </citation>
    <scope>IDENTIFICATION</scope>
    <source>
        <tissue evidence="11">Leaf</tissue>
    </source>
</reference>
<dbReference type="PANTHER" id="PTHR47416:SF11">
    <property type="entry name" value="BZIP DOMAIN-CONTAINING PROTEIN"/>
    <property type="match status" value="1"/>
</dbReference>
<evidence type="ECO:0000256" key="7">
    <source>
        <dbReference type="ARBA" id="ARBA00023242"/>
    </source>
</evidence>
<dbReference type="Pfam" id="PF00170">
    <property type="entry name" value="bZIP_1"/>
    <property type="match status" value="1"/>
</dbReference>
<dbReference type="GO" id="GO:0005789">
    <property type="term" value="C:endoplasmic reticulum membrane"/>
    <property type="evidence" value="ECO:0007669"/>
    <property type="project" value="UniProtKB-SubCell"/>
</dbReference>
<keyword evidence="8" id="KW-0472">Membrane</keyword>
<dbReference type="PANTHER" id="PTHR47416">
    <property type="entry name" value="BASIC-LEUCINE ZIPPER TRANSCRIPTION FACTOR F-RELATED"/>
    <property type="match status" value="1"/>
</dbReference>
<comment type="similarity">
    <text evidence="3">Belongs to the bZIP family.</text>
</comment>
<evidence type="ECO:0000313" key="10">
    <source>
        <dbReference type="Proteomes" id="UP000504610"/>
    </source>
</evidence>
<dbReference type="GO" id="GO:0003700">
    <property type="term" value="F:DNA-binding transcription factor activity"/>
    <property type="evidence" value="ECO:0007669"/>
    <property type="project" value="InterPro"/>
</dbReference>
<evidence type="ECO:0000256" key="3">
    <source>
        <dbReference type="ARBA" id="ARBA00007163"/>
    </source>
</evidence>
<dbReference type="SMART" id="SM00338">
    <property type="entry name" value="BRLZ"/>
    <property type="match status" value="1"/>
</dbReference>
<proteinExistence type="inferred from homology"/>
<evidence type="ECO:0000256" key="8">
    <source>
        <dbReference type="SAM" id="Phobius"/>
    </source>
</evidence>
<reference evidence="10" key="1">
    <citation type="journal article" date="2019" name="Database">
        <title>The radish genome database (RadishGD): an integrated information resource for radish genomics.</title>
        <authorList>
            <person name="Yu H.J."/>
            <person name="Baek S."/>
            <person name="Lee Y.J."/>
            <person name="Cho A."/>
            <person name="Mun J.H."/>
        </authorList>
    </citation>
    <scope>NUCLEOTIDE SEQUENCE [LARGE SCALE GENOMIC DNA]</scope>
    <source>
        <strain evidence="10">cv. WK10039</strain>
    </source>
</reference>
<dbReference type="RefSeq" id="XP_018458565.1">
    <property type="nucleotide sequence ID" value="XM_018603063.2"/>
</dbReference>
<dbReference type="Proteomes" id="UP000504610">
    <property type="component" value="Chromosome 4"/>
</dbReference>
<dbReference type="KEGG" id="rsz:108829407"/>
<gene>
    <name evidence="11" type="primary">LOC108829407</name>
</gene>
<keyword evidence="10" id="KW-1185">Reference proteome</keyword>
<feature type="domain" description="BZIP" evidence="9">
    <location>
        <begin position="76"/>
        <end position="134"/>
    </location>
</feature>
<evidence type="ECO:0000256" key="5">
    <source>
        <dbReference type="ARBA" id="ARBA00023125"/>
    </source>
</evidence>
<feature type="transmembrane region" description="Helical" evidence="8">
    <location>
        <begin position="197"/>
        <end position="220"/>
    </location>
</feature>
<keyword evidence="5" id="KW-0238">DNA-binding</keyword>